<dbReference type="EMBL" id="JACJTB010000012">
    <property type="protein sequence ID" value="MBD2594974.1"/>
    <property type="molecule type" value="Genomic_DNA"/>
</dbReference>
<reference evidence="1 2" key="1">
    <citation type="journal article" date="2020" name="ISME J.">
        <title>Comparative genomics reveals insights into cyanobacterial evolution and habitat adaptation.</title>
        <authorList>
            <person name="Chen M.Y."/>
            <person name="Teng W.K."/>
            <person name="Zhao L."/>
            <person name="Hu C.X."/>
            <person name="Zhou Y.K."/>
            <person name="Han B.P."/>
            <person name="Song L.R."/>
            <person name="Shu W.S."/>
        </authorList>
    </citation>
    <scope>NUCLEOTIDE SEQUENCE [LARGE SCALE GENOMIC DNA]</scope>
    <source>
        <strain evidence="1 2">FACHB-130</strain>
    </source>
</reference>
<gene>
    <name evidence="1" type="ORF">H6G74_11615</name>
</gene>
<evidence type="ECO:0000313" key="2">
    <source>
        <dbReference type="Proteomes" id="UP000603457"/>
    </source>
</evidence>
<organism evidence="1 2">
    <name type="scientific">Nostoc spongiaeforme FACHB-130</name>
    <dbReference type="NCBI Taxonomy" id="1357510"/>
    <lineage>
        <taxon>Bacteria</taxon>
        <taxon>Bacillati</taxon>
        <taxon>Cyanobacteriota</taxon>
        <taxon>Cyanophyceae</taxon>
        <taxon>Nostocales</taxon>
        <taxon>Nostocaceae</taxon>
        <taxon>Nostoc</taxon>
    </lineage>
</organism>
<protein>
    <submittedName>
        <fullName evidence="1">Uncharacterized protein</fullName>
    </submittedName>
</protein>
<comment type="caution">
    <text evidence="1">The sequence shown here is derived from an EMBL/GenBank/DDBJ whole genome shotgun (WGS) entry which is preliminary data.</text>
</comment>
<name>A0ABR8FXW0_9NOSO</name>
<dbReference type="Proteomes" id="UP000603457">
    <property type="component" value="Unassembled WGS sequence"/>
</dbReference>
<dbReference type="RefSeq" id="WP_190967812.1">
    <property type="nucleotide sequence ID" value="NZ_JACJTB010000012.1"/>
</dbReference>
<sequence length="69" mass="7525">MLTLRADLRSLLAQMSNSIIIVGDSANDRTAAWIKAAGIALDKEHCKKVACAEDIDRESYENSFGKQLG</sequence>
<proteinExistence type="predicted"/>
<evidence type="ECO:0000313" key="1">
    <source>
        <dbReference type="EMBL" id="MBD2594974.1"/>
    </source>
</evidence>
<accession>A0ABR8FXW0</accession>
<keyword evidence="2" id="KW-1185">Reference proteome</keyword>